<dbReference type="Proteomes" id="UP000240855">
    <property type="component" value="Segment"/>
</dbReference>
<organism evidence="1 2">
    <name type="scientific">Pseudomonas phage phiNV3</name>
    <dbReference type="NCBI Taxonomy" id="2079544"/>
    <lineage>
        <taxon>Viruses</taxon>
        <taxon>Duplodnaviria</taxon>
        <taxon>Heunggongvirae</taxon>
        <taxon>Uroviricota</taxon>
        <taxon>Caudoviricetes</taxon>
        <taxon>Autographivirales</taxon>
        <taxon>Autoscriptoviridae</taxon>
        <taxon>Krylovirinae</taxon>
        <taxon>Kirikabuvirus</taxon>
        <taxon>Kirikabuvirus NV3</taxon>
    </lineage>
</organism>
<dbReference type="EMBL" id="MG845683">
    <property type="protein sequence ID" value="AVH86116.1"/>
    <property type="molecule type" value="Genomic_DNA"/>
</dbReference>
<evidence type="ECO:0000313" key="2">
    <source>
        <dbReference type="Proteomes" id="UP000240855"/>
    </source>
</evidence>
<evidence type="ECO:0000313" key="1">
    <source>
        <dbReference type="EMBL" id="AVH86116.1"/>
    </source>
</evidence>
<reference evidence="1 2" key="1">
    <citation type="submission" date="2018-01" db="EMBL/GenBank/DDBJ databases">
        <title>Genome of phiNV3, a phiKMVvirus-like phage infecting Pseudomonas agarici.</title>
        <authorList>
            <person name="Storey N.H."/>
        </authorList>
    </citation>
    <scope>NUCLEOTIDE SEQUENCE [LARGE SCALE GENOMIC DNA]</scope>
</reference>
<sequence>MSTKVNKGDSVRLVRCSDRYMQADRRNIGKQGVISDVIREGGIVYFEVSLLNGTCDHVESQGVEIVRRASRKSSKREAVGYA</sequence>
<keyword evidence="2" id="KW-1185">Reference proteome</keyword>
<name>A0A2P0ZLI6_9CAUD</name>
<protein>
    <submittedName>
        <fullName evidence="1">Uncharacterized protein</fullName>
    </submittedName>
</protein>
<accession>A0A2P0ZLI6</accession>
<proteinExistence type="predicted"/>
<gene>
    <name evidence="1" type="ORF">phiNV3_p06</name>
</gene>